<keyword evidence="4" id="KW-0496">Mitochondrion</keyword>
<accession>A0A0K3CMS2</accession>
<dbReference type="GO" id="GO:0070005">
    <property type="term" value="F:cysteine-type aminopeptidase activity"/>
    <property type="evidence" value="ECO:0007669"/>
    <property type="project" value="InterPro"/>
</dbReference>
<organism evidence="6 8">
    <name type="scientific">Rhodotorula toruloides</name>
    <name type="common">Yeast</name>
    <name type="synonym">Rhodosporidium toruloides</name>
    <dbReference type="NCBI Taxonomy" id="5286"/>
    <lineage>
        <taxon>Eukaryota</taxon>
        <taxon>Fungi</taxon>
        <taxon>Dikarya</taxon>
        <taxon>Basidiomycota</taxon>
        <taxon>Pucciniomycotina</taxon>
        <taxon>Microbotryomycetes</taxon>
        <taxon>Sporidiobolales</taxon>
        <taxon>Sporidiobolaceae</taxon>
        <taxon>Rhodotorula</taxon>
    </lineage>
</organism>
<feature type="active site" evidence="5">
    <location>
        <position position="430"/>
    </location>
</feature>
<evidence type="ECO:0000256" key="2">
    <source>
        <dbReference type="ARBA" id="ARBA00022801"/>
    </source>
</evidence>
<keyword evidence="2 4" id="KW-0378">Hydrolase</keyword>
<dbReference type="Proteomes" id="UP000199069">
    <property type="component" value="Unassembled WGS sequence"/>
</dbReference>
<keyword evidence="1 4" id="KW-0645">Protease</keyword>
<dbReference type="AlphaFoldDB" id="A0A0K3CMS2"/>
<dbReference type="PANTHER" id="PTHR10363:SF2">
    <property type="entry name" value="BLEOMYCIN HYDROLASE"/>
    <property type="match status" value="1"/>
</dbReference>
<sequence>MSPSRSDSMRGAVMRRPASVLTNKVAAPVHDVDDHPGALSVEHIDDWYEDLERDEKYKLARTILCRTNMKIVLESRQQNILDQMLFNNKIELEGEPVANQLASGRCWLFALCNVVRIFTSRKFNLGEFQLSQSYLYFYDHLSKANWFLEQMIELYHEDLNSRTMQFLLTNAPAQDGGQWDMAVALVLEFGLVPQTVYPESWNTSHSDALDGLLTSKLREMALDLQVYMRDKEKGMSQSALVRAARQVKSGMMKEIYRILTICCGTPPKPDQEFTWEFEDKDKKAHKIVTTPREFARVHAGYNVGSTVSILNDPRNPTKQTYTIERLGNVVGGRPLRYLNMPVDFLKKVAIKMIQSNFPVWFGCDVDKSSDTFNGVMDMRLFEYDEAFGTTVKMDKKERLMIYESSMTHAMMFTAVHLDDHGNPVRWRVENSWGKDACNKGFLVMTDDWFSNYVYQIVAPRSFLSHELLDIYDSAPITVLPPWDVLGACA</sequence>
<dbReference type="EC" id="3.4.22.40" evidence="4"/>
<reference evidence="7 9" key="2">
    <citation type="journal article" date="2018" name="Elife">
        <title>Functional genomics of lipid metabolism in the oleaginous yeast Rhodosporidium toruloides.</title>
        <authorList>
            <person name="Coradetti S.T."/>
            <person name="Pinel D."/>
            <person name="Geiselman G."/>
            <person name="Ito M."/>
            <person name="Mondo S."/>
            <person name="Reilly M.C."/>
            <person name="Cheng Y.F."/>
            <person name="Bauer S."/>
            <person name="Grigoriev I."/>
            <person name="Gladden J.M."/>
            <person name="Simmons B.A."/>
            <person name="Brem R."/>
            <person name="Arkin A.P."/>
            <person name="Skerker J.M."/>
        </authorList>
    </citation>
    <scope>NUCLEOTIDE SEQUENCE [LARGE SCALE GENOMIC DNA]</scope>
    <source>
        <strain evidence="7 9">NBRC 0880</strain>
    </source>
</reference>
<comment type="similarity">
    <text evidence="4">Belongs to the peptidase C1 family.</text>
</comment>
<evidence type="ECO:0000313" key="7">
    <source>
        <dbReference type="EMBL" id="PRQ71224.1"/>
    </source>
</evidence>
<evidence type="ECO:0000256" key="1">
    <source>
        <dbReference type="ARBA" id="ARBA00022670"/>
    </source>
</evidence>
<evidence type="ECO:0000313" key="9">
    <source>
        <dbReference type="Proteomes" id="UP000239560"/>
    </source>
</evidence>
<dbReference type="OMA" id="DDGGWWQ"/>
<dbReference type="PANTHER" id="PTHR10363">
    <property type="entry name" value="BLEOMYCIN HYDROLASE"/>
    <property type="match status" value="1"/>
</dbReference>
<dbReference type="GO" id="GO:0043418">
    <property type="term" value="P:homocysteine catabolic process"/>
    <property type="evidence" value="ECO:0007669"/>
    <property type="project" value="TreeGrafter"/>
</dbReference>
<evidence type="ECO:0000256" key="5">
    <source>
        <dbReference type="PIRSR" id="PIRSR005700-1"/>
    </source>
</evidence>
<evidence type="ECO:0000313" key="8">
    <source>
        <dbReference type="Proteomes" id="UP000199069"/>
    </source>
</evidence>
<dbReference type="GO" id="GO:0005739">
    <property type="term" value="C:mitochondrion"/>
    <property type="evidence" value="ECO:0007669"/>
    <property type="project" value="UniProtKB-SubCell"/>
</dbReference>
<dbReference type="Pfam" id="PF03051">
    <property type="entry name" value="Peptidase_C1_2"/>
    <property type="match status" value="1"/>
</dbReference>
<comment type="subcellular location">
    <subcellularLocation>
        <location evidence="4">Mitochondrion</location>
    </subcellularLocation>
    <subcellularLocation>
        <location evidence="4">Cytoplasm</location>
    </subcellularLocation>
</comment>
<dbReference type="GO" id="GO:0004197">
    <property type="term" value="F:cysteine-type endopeptidase activity"/>
    <property type="evidence" value="ECO:0007669"/>
    <property type="project" value="UniProtKB-EC"/>
</dbReference>
<evidence type="ECO:0000256" key="3">
    <source>
        <dbReference type="ARBA" id="ARBA00022807"/>
    </source>
</evidence>
<comment type="catalytic activity">
    <reaction evidence="4">
        <text>Inactivates bleomycin B2 (a cytotoxic glycometallopeptide) by hydrolysis of a carboxyamide bond of beta-aminoalanine, but also shows general aminopeptidase activity. The specificity varies somewhat with source, but amino acid arylamides of Met, Leu and Ala are preferred.</text>
        <dbReference type="EC" id="3.4.22.40"/>
    </reaction>
</comment>
<feature type="active site" evidence="5">
    <location>
        <position position="408"/>
    </location>
</feature>
<proteinExistence type="inferred from homology"/>
<dbReference type="InterPro" id="IPR038765">
    <property type="entry name" value="Papain-like_cys_pep_sf"/>
</dbReference>
<dbReference type="SUPFAM" id="SSF54001">
    <property type="entry name" value="Cysteine proteinases"/>
    <property type="match status" value="1"/>
</dbReference>
<dbReference type="OrthoDB" id="2666448at2759"/>
<dbReference type="InterPro" id="IPR004134">
    <property type="entry name" value="Peptidase_C1B"/>
</dbReference>
<dbReference type="GO" id="GO:0006508">
    <property type="term" value="P:proteolysis"/>
    <property type="evidence" value="ECO:0007669"/>
    <property type="project" value="UniProtKB-KW"/>
</dbReference>
<name>A0A0K3CMS2_RHOTO</name>
<dbReference type="Proteomes" id="UP000239560">
    <property type="component" value="Unassembled WGS sequence"/>
</dbReference>
<comment type="function">
    <text evidence="4">Has aminopeptidase activity, shortening substrate peptides sequentially by 1 amino acid. Has bleomycin hydrolase activity, which can protect the cell from the toxic effects of bleomycin. Has homocysteine-thiolactonase activity, protecting the cell against homocysteine toxicity.</text>
</comment>
<keyword evidence="3 4" id="KW-0788">Thiol protease</keyword>
<feature type="active site" evidence="5">
    <location>
        <position position="106"/>
    </location>
</feature>
<dbReference type="STRING" id="5286.A0A0K3CMS2"/>
<keyword evidence="8" id="KW-1185">Reference proteome</keyword>
<dbReference type="PIRSF" id="PIRSF005700">
    <property type="entry name" value="PepC"/>
    <property type="match status" value="1"/>
</dbReference>
<keyword evidence="4" id="KW-0963">Cytoplasm</keyword>
<dbReference type="EMBL" id="LCTV02000012">
    <property type="protein sequence ID" value="PRQ71224.1"/>
    <property type="molecule type" value="Genomic_DNA"/>
</dbReference>
<reference evidence="6 8" key="1">
    <citation type="submission" date="2015-07" db="EMBL/GenBank/DDBJ databases">
        <authorList>
            <person name="Cajimat M.N.B."/>
            <person name="Milazzo M.L."/>
            <person name="Fulhorst C.F."/>
        </authorList>
    </citation>
    <scope>NUCLEOTIDE SEQUENCE [LARGE SCALE GENOMIC DNA]</scope>
    <source>
        <strain evidence="6">Single colony</strain>
    </source>
</reference>
<gene>
    <name evidence="6" type="primary">FGENESH: predicted gene_12.8</name>
    <name evidence="7" type="ORF">AAT19DRAFT_10082</name>
    <name evidence="6" type="ORF">BN2166_0058480</name>
</gene>
<dbReference type="CDD" id="cd00585">
    <property type="entry name" value="Peptidase_C1B"/>
    <property type="match status" value="1"/>
</dbReference>
<dbReference type="GO" id="GO:0009636">
    <property type="term" value="P:response to toxic substance"/>
    <property type="evidence" value="ECO:0007669"/>
    <property type="project" value="TreeGrafter"/>
</dbReference>
<dbReference type="Gene3D" id="3.90.70.10">
    <property type="entry name" value="Cysteine proteinases"/>
    <property type="match status" value="1"/>
</dbReference>
<evidence type="ECO:0000256" key="4">
    <source>
        <dbReference type="PIRNR" id="PIRNR005700"/>
    </source>
</evidence>
<protein>
    <recommendedName>
        <fullName evidence="4">Cysteine proteinase 1, mitochondrial</fullName>
        <ecNumber evidence="4">3.4.22.40</ecNumber>
    </recommendedName>
</protein>
<dbReference type="EMBL" id="CWKI01000012">
    <property type="protein sequence ID" value="CTR09987.1"/>
    <property type="molecule type" value="Genomic_DNA"/>
</dbReference>
<evidence type="ECO:0000313" key="6">
    <source>
        <dbReference type="EMBL" id="CTR09987.1"/>
    </source>
</evidence>